<proteinExistence type="predicted"/>
<gene>
    <name evidence="1" type="ORF">FQY79_14840</name>
</gene>
<accession>A0A5C5TSF5</accession>
<reference evidence="1 2" key="1">
    <citation type="submission" date="2019-07" db="EMBL/GenBank/DDBJ databases">
        <title>Luteimonas sp. YD-1 nov., isolated from acidic soil.</title>
        <authorList>
            <person name="Zhou J."/>
        </authorList>
    </citation>
    <scope>NUCLEOTIDE SEQUENCE [LARGE SCALE GENOMIC DNA]</scope>
    <source>
        <strain evidence="1 2">YD-1</strain>
    </source>
</reference>
<name>A0A5C5TSF5_9GAMM</name>
<evidence type="ECO:0000313" key="1">
    <source>
        <dbReference type="EMBL" id="TWT16924.1"/>
    </source>
</evidence>
<dbReference type="Gene3D" id="1.20.1270.390">
    <property type="match status" value="1"/>
</dbReference>
<dbReference type="AlphaFoldDB" id="A0A5C5TSF5"/>
<comment type="caution">
    <text evidence="1">The sequence shown here is derived from an EMBL/GenBank/DDBJ whole genome shotgun (WGS) entry which is preliminary data.</text>
</comment>
<dbReference type="Proteomes" id="UP000315949">
    <property type="component" value="Unassembled WGS sequence"/>
</dbReference>
<dbReference type="OrthoDB" id="5976068at2"/>
<dbReference type="EMBL" id="VOHE01000012">
    <property type="protein sequence ID" value="TWT16924.1"/>
    <property type="molecule type" value="Genomic_DNA"/>
</dbReference>
<sequence length="161" mass="17186">MSMYQSPMSRPDRCASGVGCRQWPSTGKCHGPPMASSFAQFRGTLQALACGCVLALTSCASTPPPTGDINAAQQAVARASDADAEHYAGEELARAQRLLAMAQAALSERREAEAGDLARRAAALADLAHARSREAATLSELEQRQAEITRLRRSLQMEDAR</sequence>
<organism evidence="1 2">
    <name type="scientific">Luteimonas wenzhouensis</name>
    <dbReference type="NCBI Taxonomy" id="2599615"/>
    <lineage>
        <taxon>Bacteria</taxon>
        <taxon>Pseudomonadati</taxon>
        <taxon>Pseudomonadota</taxon>
        <taxon>Gammaproteobacteria</taxon>
        <taxon>Lysobacterales</taxon>
        <taxon>Lysobacteraceae</taxon>
        <taxon>Luteimonas</taxon>
    </lineage>
</organism>
<keyword evidence="2" id="KW-1185">Reference proteome</keyword>
<evidence type="ECO:0000313" key="2">
    <source>
        <dbReference type="Proteomes" id="UP000315949"/>
    </source>
</evidence>
<protein>
    <submittedName>
        <fullName evidence="1">DUF4398 domain-containing protein</fullName>
    </submittedName>
</protein>